<accession>A0A1H4I4T9</accession>
<sequence length="87" mass="9741">MRRRKVTRAGIRGHHTTASRSMFRIANFGVGSECMNTRSNVSSDNRSIRFDNRNAKRCTLPRLIVISCSTAYAAIRFSNPVVDIAVP</sequence>
<organism evidence="1 3">
    <name type="scientific">Arthrobacter woluwensis</name>
    <dbReference type="NCBI Taxonomy" id="156980"/>
    <lineage>
        <taxon>Bacteria</taxon>
        <taxon>Bacillati</taxon>
        <taxon>Actinomycetota</taxon>
        <taxon>Actinomycetes</taxon>
        <taxon>Micrococcales</taxon>
        <taxon>Micrococcaceae</taxon>
        <taxon>Arthrobacter</taxon>
    </lineage>
</organism>
<proteinExistence type="predicted"/>
<dbReference type="STRING" id="156980.SAMN04489745_0024"/>
<dbReference type="Proteomes" id="UP000182652">
    <property type="component" value="Unassembled WGS sequence"/>
</dbReference>
<name>A0A1H4I4T9_9MICC</name>
<gene>
    <name evidence="1" type="ORF">SAMN04489745_0024</name>
    <name evidence="2" type="ORF">SAMN04489745_3101</name>
</gene>
<evidence type="ECO:0000313" key="2">
    <source>
        <dbReference type="EMBL" id="SEC52935.1"/>
    </source>
</evidence>
<dbReference type="EMBL" id="FNSN01000003">
    <property type="protein sequence ID" value="SEC52935.1"/>
    <property type="molecule type" value="Genomic_DNA"/>
</dbReference>
<evidence type="ECO:0000313" key="3">
    <source>
        <dbReference type="Proteomes" id="UP000182652"/>
    </source>
</evidence>
<keyword evidence="3" id="KW-1185">Reference proteome</keyword>
<dbReference type="AlphaFoldDB" id="A0A1H4I4T9"/>
<dbReference type="EMBL" id="FNSN01000001">
    <property type="protein sequence ID" value="SEB28935.1"/>
    <property type="molecule type" value="Genomic_DNA"/>
</dbReference>
<evidence type="ECO:0000313" key="1">
    <source>
        <dbReference type="EMBL" id="SEB28935.1"/>
    </source>
</evidence>
<reference evidence="1 3" key="1">
    <citation type="submission" date="2016-10" db="EMBL/GenBank/DDBJ databases">
        <authorList>
            <person name="de Groot N.N."/>
        </authorList>
    </citation>
    <scope>NUCLEOTIDE SEQUENCE [LARGE SCALE GENOMIC DNA]</scope>
    <source>
        <strain evidence="1 3">DSM 10495</strain>
    </source>
</reference>
<protein>
    <submittedName>
        <fullName evidence="1">Uncharacterized protein</fullName>
    </submittedName>
</protein>